<evidence type="ECO:0000313" key="2">
    <source>
        <dbReference type="EMBL" id="CRK36994.1"/>
    </source>
</evidence>
<evidence type="ECO:0000256" key="1">
    <source>
        <dbReference type="SAM" id="MobiDB-lite"/>
    </source>
</evidence>
<name>A0A0G4MS04_VERLO</name>
<dbReference type="EMBL" id="CVQI01029713">
    <property type="protein sequence ID" value="CRK36994.1"/>
    <property type="molecule type" value="Genomic_DNA"/>
</dbReference>
<organism evidence="2 3">
    <name type="scientific">Verticillium longisporum</name>
    <name type="common">Verticillium dahliae var. longisporum</name>
    <dbReference type="NCBI Taxonomy" id="100787"/>
    <lineage>
        <taxon>Eukaryota</taxon>
        <taxon>Fungi</taxon>
        <taxon>Dikarya</taxon>
        <taxon>Ascomycota</taxon>
        <taxon>Pezizomycotina</taxon>
        <taxon>Sordariomycetes</taxon>
        <taxon>Hypocreomycetidae</taxon>
        <taxon>Glomerellales</taxon>
        <taxon>Plectosphaerellaceae</taxon>
        <taxon>Verticillium</taxon>
    </lineage>
</organism>
<feature type="compositionally biased region" description="Polar residues" evidence="1">
    <location>
        <begin position="107"/>
        <end position="120"/>
    </location>
</feature>
<reference evidence="3" key="1">
    <citation type="submission" date="2015-05" db="EMBL/GenBank/DDBJ databases">
        <authorList>
            <person name="Fogelqvist Johan"/>
        </authorList>
    </citation>
    <scope>NUCLEOTIDE SEQUENCE [LARGE SCALE GENOMIC DNA]</scope>
</reference>
<evidence type="ECO:0000313" key="3">
    <source>
        <dbReference type="Proteomes" id="UP000045706"/>
    </source>
</evidence>
<protein>
    <submittedName>
        <fullName evidence="2">Uncharacterized protein</fullName>
    </submittedName>
</protein>
<dbReference type="Proteomes" id="UP000045706">
    <property type="component" value="Unassembled WGS sequence"/>
</dbReference>
<gene>
    <name evidence="2" type="ORF">BN1723_018636</name>
</gene>
<feature type="non-terminal residue" evidence="2">
    <location>
        <position position="1"/>
    </location>
</feature>
<accession>A0A0G4MS04</accession>
<feature type="region of interest" description="Disordered" evidence="1">
    <location>
        <begin position="1"/>
        <end position="120"/>
    </location>
</feature>
<dbReference type="AlphaFoldDB" id="A0A0G4MS04"/>
<proteinExistence type="predicted"/>
<feature type="non-terminal residue" evidence="2">
    <location>
        <position position="120"/>
    </location>
</feature>
<feature type="compositionally biased region" description="Basic and acidic residues" evidence="1">
    <location>
        <begin position="32"/>
        <end position="41"/>
    </location>
</feature>
<sequence>RVQLRPGRLPRALLEGRQPGRQGLYPPPFAARAREALDERGGPQPRLAQRRQRHRPQPAARDQGLYGQGQAAPWHRDGQARQPHRVAQAAGRRPRRHGLPRRGLCQAHNTVPRQEGALQS</sequence>